<dbReference type="EMBL" id="UZAJ01013227">
    <property type="protein sequence ID" value="VDO66181.1"/>
    <property type="molecule type" value="Genomic_DNA"/>
</dbReference>
<feature type="region of interest" description="Disordered" evidence="1">
    <location>
        <begin position="1"/>
        <end position="23"/>
    </location>
</feature>
<sequence length="73" mass="8331">MQKDYKAALESHQKAESLEPGFSNENTLSLGKAELALGRKKDACESFKKAKILTPRYRNEYKVFLSHLQSIDE</sequence>
<evidence type="ECO:0000313" key="3">
    <source>
        <dbReference type="Proteomes" id="UP000267606"/>
    </source>
</evidence>
<feature type="compositionally biased region" description="Basic and acidic residues" evidence="1">
    <location>
        <begin position="1"/>
        <end position="17"/>
    </location>
</feature>
<evidence type="ECO:0000313" key="4">
    <source>
        <dbReference type="WBParaSite" id="OFLC_0001014301-mRNA-1"/>
    </source>
</evidence>
<dbReference type="AlphaFoldDB" id="A0A183HRN2"/>
<proteinExistence type="predicted"/>
<gene>
    <name evidence="2" type="ORF">OFLC_LOCUS10141</name>
</gene>
<protein>
    <submittedName>
        <fullName evidence="4">TPR_REGION domain-containing protein</fullName>
    </submittedName>
</protein>
<evidence type="ECO:0000313" key="2">
    <source>
        <dbReference type="EMBL" id="VDO66181.1"/>
    </source>
</evidence>
<dbReference type="Proteomes" id="UP000267606">
    <property type="component" value="Unassembled WGS sequence"/>
</dbReference>
<dbReference type="Gene3D" id="1.25.40.10">
    <property type="entry name" value="Tetratricopeptide repeat domain"/>
    <property type="match status" value="1"/>
</dbReference>
<keyword evidence="3" id="KW-1185">Reference proteome</keyword>
<dbReference type="SUPFAM" id="SSF48452">
    <property type="entry name" value="TPR-like"/>
    <property type="match status" value="1"/>
</dbReference>
<reference evidence="2 3" key="2">
    <citation type="submission" date="2018-11" db="EMBL/GenBank/DDBJ databases">
        <authorList>
            <consortium name="Pathogen Informatics"/>
        </authorList>
    </citation>
    <scope>NUCLEOTIDE SEQUENCE [LARGE SCALE GENOMIC DNA]</scope>
</reference>
<accession>A0A183HRN2</accession>
<dbReference type="WBParaSite" id="OFLC_0001014301-mRNA-1">
    <property type="protein sequence ID" value="OFLC_0001014301-mRNA-1"/>
    <property type="gene ID" value="OFLC_0001014301"/>
</dbReference>
<organism evidence="4">
    <name type="scientific">Onchocerca flexuosa</name>
    <dbReference type="NCBI Taxonomy" id="387005"/>
    <lineage>
        <taxon>Eukaryota</taxon>
        <taxon>Metazoa</taxon>
        <taxon>Ecdysozoa</taxon>
        <taxon>Nematoda</taxon>
        <taxon>Chromadorea</taxon>
        <taxon>Rhabditida</taxon>
        <taxon>Spirurina</taxon>
        <taxon>Spiruromorpha</taxon>
        <taxon>Filarioidea</taxon>
        <taxon>Onchocercidae</taxon>
        <taxon>Onchocerca</taxon>
    </lineage>
</organism>
<evidence type="ECO:0000256" key="1">
    <source>
        <dbReference type="SAM" id="MobiDB-lite"/>
    </source>
</evidence>
<name>A0A183HRN2_9BILA</name>
<dbReference type="InterPro" id="IPR011990">
    <property type="entry name" value="TPR-like_helical_dom_sf"/>
</dbReference>
<reference evidence="4" key="1">
    <citation type="submission" date="2016-06" db="UniProtKB">
        <authorList>
            <consortium name="WormBaseParasite"/>
        </authorList>
    </citation>
    <scope>IDENTIFICATION</scope>
</reference>